<dbReference type="FunFam" id="3.30.540.10:FF:000004">
    <property type="entry name" value="Inositol-1-monophosphatase"/>
    <property type="match status" value="1"/>
</dbReference>
<dbReference type="AlphaFoldDB" id="A0A2S6CE78"/>
<dbReference type="OrthoDB" id="10254945at2759"/>
<evidence type="ECO:0000256" key="6">
    <source>
        <dbReference type="ARBA" id="ARBA00022801"/>
    </source>
</evidence>
<dbReference type="GO" id="GO:0046872">
    <property type="term" value="F:metal ion binding"/>
    <property type="evidence" value="ECO:0007669"/>
    <property type="project" value="UniProtKB-KW"/>
</dbReference>
<accession>A0A2S6CE78</accession>
<comment type="catalytic activity">
    <reaction evidence="1">
        <text>a myo-inositol phosphate + H2O = myo-inositol + phosphate</text>
        <dbReference type="Rhea" id="RHEA:24056"/>
        <dbReference type="ChEBI" id="CHEBI:15377"/>
        <dbReference type="ChEBI" id="CHEBI:17268"/>
        <dbReference type="ChEBI" id="CHEBI:43474"/>
        <dbReference type="ChEBI" id="CHEBI:84139"/>
        <dbReference type="EC" id="3.1.3.25"/>
    </reaction>
</comment>
<dbReference type="InterPro" id="IPR020583">
    <property type="entry name" value="Inositol_monoP_metal-BS"/>
</dbReference>
<dbReference type="Pfam" id="PF00459">
    <property type="entry name" value="Inositol_P"/>
    <property type="match status" value="1"/>
</dbReference>
<feature type="binding site" evidence="8">
    <location>
        <position position="91"/>
    </location>
    <ligand>
        <name>Mg(2+)</name>
        <dbReference type="ChEBI" id="CHEBI:18420"/>
        <label>1</label>
        <note>catalytic</note>
    </ligand>
</feature>
<evidence type="ECO:0000256" key="3">
    <source>
        <dbReference type="ARBA" id="ARBA00009759"/>
    </source>
</evidence>
<dbReference type="InterPro" id="IPR033942">
    <property type="entry name" value="IMPase"/>
</dbReference>
<evidence type="ECO:0000256" key="5">
    <source>
        <dbReference type="ARBA" id="ARBA00022723"/>
    </source>
</evidence>
<feature type="domain" description="F-box" evidence="9">
    <location>
        <begin position="323"/>
        <end position="356"/>
    </location>
</feature>
<feature type="binding site" evidence="8">
    <location>
        <position position="92"/>
    </location>
    <ligand>
        <name>Mg(2+)</name>
        <dbReference type="ChEBI" id="CHEBI:18420"/>
        <label>1</label>
        <note>catalytic</note>
    </ligand>
</feature>
<evidence type="ECO:0000313" key="10">
    <source>
        <dbReference type="EMBL" id="PPJ58035.1"/>
    </source>
</evidence>
<keyword evidence="5 8" id="KW-0479">Metal-binding</keyword>
<dbReference type="PANTHER" id="PTHR20854:SF4">
    <property type="entry name" value="INOSITOL-1-MONOPHOSPHATASE-RELATED"/>
    <property type="match status" value="1"/>
</dbReference>
<evidence type="ECO:0000259" key="9">
    <source>
        <dbReference type="Pfam" id="PF00646"/>
    </source>
</evidence>
<dbReference type="GO" id="GO:0008934">
    <property type="term" value="F:inositol monophosphate 1-phosphatase activity"/>
    <property type="evidence" value="ECO:0007669"/>
    <property type="project" value="InterPro"/>
</dbReference>
<proteinExistence type="inferred from homology"/>
<keyword evidence="6" id="KW-0378">Hydrolase</keyword>
<comment type="similarity">
    <text evidence="3">Belongs to the inositol monophosphatase superfamily.</text>
</comment>
<protein>
    <recommendedName>
        <fullName evidence="4">inositol-phosphate phosphatase</fullName>
        <ecNumber evidence="4">3.1.3.25</ecNumber>
    </recommendedName>
</protein>
<comment type="caution">
    <text evidence="10">The sequence shown here is derived from an EMBL/GenBank/DDBJ whole genome shotgun (WGS) entry which is preliminary data.</text>
</comment>
<dbReference type="SUPFAM" id="SSF56655">
    <property type="entry name" value="Carbohydrate phosphatase"/>
    <property type="match status" value="1"/>
</dbReference>
<gene>
    <name evidence="10" type="ORF">CBER1_03842</name>
</gene>
<dbReference type="GO" id="GO:0006020">
    <property type="term" value="P:inositol metabolic process"/>
    <property type="evidence" value="ECO:0007669"/>
    <property type="project" value="TreeGrafter"/>
</dbReference>
<dbReference type="InterPro" id="IPR020550">
    <property type="entry name" value="Inositol_monophosphatase_CS"/>
</dbReference>
<sequence>MSAVNLKEVHDFLVGIAYKAGEMITSATPAVSGHGTKKNSADLVTETDQAVEKMVSEQLGGKYPDFGFMGEETYKTGDQLEDRPTFIVDPIDGTTNFFHGHPYVAVSLGLAINKKPVVGVIYNPFTQTLYTGIRGQGSYITSPQHKTPAKLPLRSPEPFQDLSHCLVAVEWGSDRDGSDYETKVNTFRKLCASKEAGGAMVHGIRSLGSAELNLCGVASGHLDVYWETGCWAWDVCAGWVILEEAGGKMVGAMKGDWDPSVDQRRYMAVRGGEGWEKIVEEFWGCVEAKIEVGYDAVSSAMTSTANGSDEPGTPRADLTLGTPELLEAILKNLDLFEVADARYVSSFWKDLIDTSPTLQKILFNNDEVWNDLQKTRNTSHSFATPSGPVHHLRSWLSKLSDSKLQTQSRPATAPLTIKLHPSLRHVNTWHPKSRFEGINTFTFRFWERKLAAYSREGLWRKQLICQPPVDMVHLHNTYHHFPNTTHHEEEFGDFPNPKGVTLGNLQDDVLATVDEQKEWQTTKKGRKLRPRDPIQHGSDSYLDNWRGINAMKPGDREELELAKWEGKEIEEDGLTKRQRVRLLKKIMFHGHAELPSVKPVTRYADA</sequence>
<dbReference type="Proteomes" id="UP000237631">
    <property type="component" value="Unassembled WGS sequence"/>
</dbReference>
<dbReference type="STRING" id="357750.A0A2S6CE78"/>
<dbReference type="PROSITE" id="PS00629">
    <property type="entry name" value="IMP_1"/>
    <property type="match status" value="1"/>
</dbReference>
<evidence type="ECO:0000256" key="7">
    <source>
        <dbReference type="ARBA" id="ARBA00022842"/>
    </source>
</evidence>
<evidence type="ECO:0000256" key="4">
    <source>
        <dbReference type="ARBA" id="ARBA00013106"/>
    </source>
</evidence>
<dbReference type="PANTHER" id="PTHR20854">
    <property type="entry name" value="INOSITOL MONOPHOSPHATASE"/>
    <property type="match status" value="1"/>
</dbReference>
<dbReference type="Gene3D" id="3.40.190.80">
    <property type="match status" value="1"/>
</dbReference>
<dbReference type="SUPFAM" id="SSF81383">
    <property type="entry name" value="F-box domain"/>
    <property type="match status" value="1"/>
</dbReference>
<feature type="binding site" evidence="8">
    <location>
        <position position="234"/>
    </location>
    <ligand>
        <name>Mg(2+)</name>
        <dbReference type="ChEBI" id="CHEBI:18420"/>
        <label>1</label>
        <note>catalytic</note>
    </ligand>
</feature>
<dbReference type="EC" id="3.1.3.25" evidence="4"/>
<dbReference type="InterPro" id="IPR036047">
    <property type="entry name" value="F-box-like_dom_sf"/>
</dbReference>
<evidence type="ECO:0000313" key="11">
    <source>
        <dbReference type="Proteomes" id="UP000237631"/>
    </source>
</evidence>
<dbReference type="PRINTS" id="PR00377">
    <property type="entry name" value="IMPHPHTASES"/>
</dbReference>
<dbReference type="InterPro" id="IPR001810">
    <property type="entry name" value="F-box_dom"/>
</dbReference>
<dbReference type="CDD" id="cd01639">
    <property type="entry name" value="IMPase"/>
    <property type="match status" value="1"/>
</dbReference>
<feature type="binding site" evidence="8">
    <location>
        <position position="71"/>
    </location>
    <ligand>
        <name>Mg(2+)</name>
        <dbReference type="ChEBI" id="CHEBI:18420"/>
        <label>1</label>
        <note>catalytic</note>
    </ligand>
</feature>
<dbReference type="GO" id="GO:0046854">
    <property type="term" value="P:phosphatidylinositol phosphate biosynthetic process"/>
    <property type="evidence" value="ECO:0007669"/>
    <property type="project" value="InterPro"/>
</dbReference>
<dbReference type="EMBL" id="PNEN01000475">
    <property type="protein sequence ID" value="PPJ58035.1"/>
    <property type="molecule type" value="Genomic_DNA"/>
</dbReference>
<dbReference type="FunFam" id="3.40.190.80:FF:000012">
    <property type="entry name" value="Inositol-1-monophosphatase"/>
    <property type="match status" value="1"/>
</dbReference>
<evidence type="ECO:0000256" key="2">
    <source>
        <dbReference type="ARBA" id="ARBA00001946"/>
    </source>
</evidence>
<dbReference type="InterPro" id="IPR000760">
    <property type="entry name" value="Inositol_monophosphatase-like"/>
</dbReference>
<feature type="binding site" evidence="8">
    <location>
        <position position="89"/>
    </location>
    <ligand>
        <name>Mg(2+)</name>
        <dbReference type="ChEBI" id="CHEBI:18420"/>
        <label>1</label>
        <note>catalytic</note>
    </ligand>
</feature>
<evidence type="ECO:0000256" key="8">
    <source>
        <dbReference type="PIRSR" id="PIRSR600760-2"/>
    </source>
</evidence>
<comment type="cofactor">
    <cofactor evidence="2 8">
        <name>Mg(2+)</name>
        <dbReference type="ChEBI" id="CHEBI:18420"/>
    </cofactor>
</comment>
<reference evidence="11" key="1">
    <citation type="journal article" date="2017" name="bioRxiv">
        <title>Conservation of a gene cluster reveals novel cercosporin biosynthetic mechanisms and extends production to the genus Colletotrichum.</title>
        <authorList>
            <person name="de Jonge R."/>
            <person name="Ebert M.K."/>
            <person name="Huitt-Roehl C.R."/>
            <person name="Pal P."/>
            <person name="Suttle J.C."/>
            <person name="Spanner R.E."/>
            <person name="Neubauer J.D."/>
            <person name="Jurick W.M.II."/>
            <person name="Stott K.A."/>
            <person name="Secor G.A."/>
            <person name="Thomma B.P.H.J."/>
            <person name="Van de Peer Y."/>
            <person name="Townsend C.A."/>
            <person name="Bolton M.D."/>
        </authorList>
    </citation>
    <scope>NUCLEOTIDE SEQUENCE [LARGE SCALE GENOMIC DNA]</scope>
    <source>
        <strain evidence="11">CBS538.71</strain>
    </source>
</reference>
<keyword evidence="7 8" id="KW-0460">Magnesium</keyword>
<dbReference type="PROSITE" id="PS00630">
    <property type="entry name" value="IMP_2"/>
    <property type="match status" value="1"/>
</dbReference>
<keyword evidence="11" id="KW-1185">Reference proteome</keyword>
<name>A0A2S6CE78_9PEZI</name>
<dbReference type="GO" id="GO:0007165">
    <property type="term" value="P:signal transduction"/>
    <property type="evidence" value="ECO:0007669"/>
    <property type="project" value="TreeGrafter"/>
</dbReference>
<evidence type="ECO:0000256" key="1">
    <source>
        <dbReference type="ARBA" id="ARBA00001033"/>
    </source>
</evidence>
<dbReference type="Gene3D" id="3.30.540.10">
    <property type="entry name" value="Fructose-1,6-Bisphosphatase, subunit A, domain 1"/>
    <property type="match status" value="1"/>
</dbReference>
<dbReference type="Pfam" id="PF00646">
    <property type="entry name" value="F-box"/>
    <property type="match status" value="1"/>
</dbReference>
<organism evidence="10 11">
    <name type="scientific">Cercospora berteroae</name>
    <dbReference type="NCBI Taxonomy" id="357750"/>
    <lineage>
        <taxon>Eukaryota</taxon>
        <taxon>Fungi</taxon>
        <taxon>Dikarya</taxon>
        <taxon>Ascomycota</taxon>
        <taxon>Pezizomycotina</taxon>
        <taxon>Dothideomycetes</taxon>
        <taxon>Dothideomycetidae</taxon>
        <taxon>Mycosphaerellales</taxon>
        <taxon>Mycosphaerellaceae</taxon>
        <taxon>Cercospora</taxon>
    </lineage>
</organism>